<evidence type="ECO:0000259" key="2">
    <source>
        <dbReference type="Pfam" id="PF00582"/>
    </source>
</evidence>
<dbReference type="Proteomes" id="UP000198157">
    <property type="component" value="Unassembled WGS sequence"/>
</dbReference>
<dbReference type="Gene3D" id="3.40.50.12370">
    <property type="match status" value="1"/>
</dbReference>
<sequence length="282" mass="31173">MKTIVSCIDGSRSTIAVCDYSAWASLRLAAPLTLLHVLEQASQVSSDLTGNIGLDSRENLLQELAKLDEKRGRLAREHGQSLLEAATRCLDQLGVVHPNLLQRHGNLVDTLKAMEDDIRLLVIGRQGEHGQSKLHHIGGNVESVIRTLQCPVLVIPTEFVKPQRFLVAFDGSANGRRVVEHLVRSPLLNGLHCHLLMVVESSVEHQAQLEWATDELQRAGYTTHATISQGDVEDVLKTYCQEHAISLLAMGAYGHSRIRQFLVGSTTTSMLRWAKLPLLLLH</sequence>
<evidence type="ECO:0000313" key="4">
    <source>
        <dbReference type="Proteomes" id="UP000198157"/>
    </source>
</evidence>
<feature type="domain" description="UspA" evidence="2">
    <location>
        <begin position="1"/>
        <end position="156"/>
    </location>
</feature>
<dbReference type="EMBL" id="NIVS01000054">
    <property type="protein sequence ID" value="OWQ50056.1"/>
    <property type="molecule type" value="Genomic_DNA"/>
</dbReference>
<dbReference type="OrthoDB" id="9804721at2"/>
<accession>A0A246HI63</accession>
<name>A0A246HI63_STEMA</name>
<comment type="similarity">
    <text evidence="1">Belongs to the universal stress protein A family.</text>
</comment>
<dbReference type="InterPro" id="IPR006015">
    <property type="entry name" value="Universal_stress_UspA"/>
</dbReference>
<dbReference type="AlphaFoldDB" id="A0A246HI63"/>
<feature type="domain" description="UspA" evidence="2">
    <location>
        <begin position="163"/>
        <end position="281"/>
    </location>
</feature>
<dbReference type="PANTHER" id="PTHR46268">
    <property type="entry name" value="STRESS RESPONSE PROTEIN NHAX"/>
    <property type="match status" value="1"/>
</dbReference>
<comment type="caution">
    <text evidence="3">The sequence shown here is derived from an EMBL/GenBank/DDBJ whole genome shotgun (WGS) entry which is preliminary data.</text>
</comment>
<gene>
    <name evidence="3" type="ORF">CEE60_17170</name>
</gene>
<dbReference type="PANTHER" id="PTHR46268:SF6">
    <property type="entry name" value="UNIVERSAL STRESS PROTEIN UP12"/>
    <property type="match status" value="1"/>
</dbReference>
<reference evidence="3 4" key="1">
    <citation type="submission" date="2017-06" db="EMBL/GenBank/DDBJ databases">
        <authorList>
            <person name="Kim H.J."/>
            <person name="Triplett B.A."/>
        </authorList>
    </citation>
    <scope>NUCLEOTIDE SEQUENCE [LARGE SCALE GENOMIC DNA]</scope>
    <source>
        <strain evidence="3 4">13146</strain>
    </source>
</reference>
<evidence type="ECO:0000313" key="3">
    <source>
        <dbReference type="EMBL" id="OWQ50056.1"/>
    </source>
</evidence>
<dbReference type="InterPro" id="IPR006016">
    <property type="entry name" value="UspA"/>
</dbReference>
<dbReference type="PRINTS" id="PR01438">
    <property type="entry name" value="UNVRSLSTRESS"/>
</dbReference>
<proteinExistence type="inferred from homology"/>
<dbReference type="SUPFAM" id="SSF52402">
    <property type="entry name" value="Adenine nucleotide alpha hydrolases-like"/>
    <property type="match status" value="2"/>
</dbReference>
<dbReference type="Pfam" id="PF00582">
    <property type="entry name" value="Usp"/>
    <property type="match status" value="2"/>
</dbReference>
<dbReference type="CDD" id="cd00293">
    <property type="entry name" value="USP-like"/>
    <property type="match status" value="2"/>
</dbReference>
<organism evidence="3 4">
    <name type="scientific">Stenotrophomonas maltophilia</name>
    <name type="common">Pseudomonas maltophilia</name>
    <name type="synonym">Xanthomonas maltophilia</name>
    <dbReference type="NCBI Taxonomy" id="40324"/>
    <lineage>
        <taxon>Bacteria</taxon>
        <taxon>Pseudomonadati</taxon>
        <taxon>Pseudomonadota</taxon>
        <taxon>Gammaproteobacteria</taxon>
        <taxon>Lysobacterales</taxon>
        <taxon>Lysobacteraceae</taxon>
        <taxon>Stenotrophomonas</taxon>
        <taxon>Stenotrophomonas maltophilia group</taxon>
    </lineage>
</organism>
<evidence type="ECO:0000256" key="1">
    <source>
        <dbReference type="ARBA" id="ARBA00008791"/>
    </source>
</evidence>
<protein>
    <submittedName>
        <fullName evidence="3">Universal stress protein A</fullName>
    </submittedName>
</protein>